<keyword evidence="1" id="KW-0732">Signal</keyword>
<dbReference type="EMBL" id="LMXU01000004">
    <property type="protein sequence ID" value="KWU02257.1"/>
    <property type="molecule type" value="Genomic_DNA"/>
</dbReference>
<accession>A0A109DBD1</accession>
<evidence type="ECO:0000256" key="1">
    <source>
        <dbReference type="SAM" id="SignalP"/>
    </source>
</evidence>
<feature type="signal peptide" evidence="1">
    <location>
        <begin position="1"/>
        <end position="17"/>
    </location>
</feature>
<dbReference type="OrthoDB" id="5902984at2"/>
<dbReference type="AlphaFoldDB" id="A0A109DBD1"/>
<feature type="chain" id="PRO_5007133954" evidence="1">
    <location>
        <begin position="18"/>
        <end position="158"/>
    </location>
</feature>
<protein>
    <submittedName>
        <fullName evidence="2">Ribonuclease regulator</fullName>
    </submittedName>
</protein>
<dbReference type="GeneID" id="300177517"/>
<comment type="caution">
    <text evidence="2">The sequence shown here is derived from an EMBL/GenBank/DDBJ whole genome shotgun (WGS) entry which is preliminary data.</text>
</comment>
<evidence type="ECO:0000313" key="2">
    <source>
        <dbReference type="EMBL" id="KWU02257.1"/>
    </source>
</evidence>
<dbReference type="Proteomes" id="UP000057389">
    <property type="component" value="Unassembled WGS sequence"/>
</dbReference>
<proteinExistence type="predicted"/>
<reference evidence="2 3" key="1">
    <citation type="submission" date="2015-11" db="EMBL/GenBank/DDBJ databases">
        <title>Draft WGS of Vibrio toranzoniae.</title>
        <authorList>
            <person name="Lasa A."/>
            <person name="Romalde J.L."/>
        </authorList>
    </citation>
    <scope>NUCLEOTIDE SEQUENCE [LARGE SCALE GENOMIC DNA]</scope>
    <source>
        <strain evidence="2 3">Vb 10.8</strain>
    </source>
</reference>
<gene>
    <name evidence="2" type="ORF">APQ14_02085</name>
</gene>
<dbReference type="RefSeq" id="WP_060467185.1">
    <property type="nucleotide sequence ID" value="NZ_AP025514.1"/>
</dbReference>
<name>A0A109DBD1_9VIBR</name>
<dbReference type="PIRSF" id="PIRSF028680">
    <property type="entry name" value="UCP028680"/>
    <property type="match status" value="1"/>
</dbReference>
<sequence>MKRLLILLIFAAPVVCSANSLPLLSNLPLLPAQIDRSSHKFFISTQNASSESFDTWKIDSGYSYSLFADVDLYVGTRINSASLKYESGFLSGVSYQFSEKVSFNSSLHTYKDEEENSENSVAAEVSSRVQLTDNLDLHATLDYEEWQQGVEVGLGFRF</sequence>
<dbReference type="InterPro" id="IPR016895">
    <property type="entry name" value="UCP028680"/>
</dbReference>
<evidence type="ECO:0000313" key="3">
    <source>
        <dbReference type="Proteomes" id="UP000057389"/>
    </source>
</evidence>
<organism evidence="2 3">
    <name type="scientific">Vibrio toranzoniae</name>
    <dbReference type="NCBI Taxonomy" id="1194427"/>
    <lineage>
        <taxon>Bacteria</taxon>
        <taxon>Pseudomonadati</taxon>
        <taxon>Pseudomonadota</taxon>
        <taxon>Gammaproteobacteria</taxon>
        <taxon>Vibrionales</taxon>
        <taxon>Vibrionaceae</taxon>
        <taxon>Vibrio</taxon>
    </lineage>
</organism>
<keyword evidence="3" id="KW-1185">Reference proteome</keyword>